<reference evidence="1 2" key="1">
    <citation type="submission" date="2017-07" db="EMBL/GenBank/DDBJ databases">
        <title>Phylogenetic study on the rhizospheric bacterium Ochrobactrum sp. A44.</title>
        <authorList>
            <person name="Krzyzanowska D.M."/>
            <person name="Ossowicki A."/>
            <person name="Rajewska M."/>
            <person name="Maciag T."/>
            <person name="Kaczynski Z."/>
            <person name="Czerwicka M."/>
            <person name="Jafra S."/>
        </authorList>
    </citation>
    <scope>NUCLEOTIDE SEQUENCE [LARGE SCALE GENOMIC DNA]</scope>
    <source>
        <strain evidence="1 2">PR17</strain>
    </source>
</reference>
<evidence type="ECO:0000313" key="1">
    <source>
        <dbReference type="EMBL" id="OYR15431.1"/>
    </source>
</evidence>
<comment type="caution">
    <text evidence="1">The sequence shown here is derived from an EMBL/GenBank/DDBJ whole genome shotgun (WGS) entry which is preliminary data.</text>
</comment>
<gene>
    <name evidence="1" type="ORF">CEV32_4703</name>
</gene>
<name>A0A256FLW9_9HYPH</name>
<organism evidence="1 2">
    <name type="scientific">Brucella rhizosphaerae</name>
    <dbReference type="NCBI Taxonomy" id="571254"/>
    <lineage>
        <taxon>Bacteria</taxon>
        <taxon>Pseudomonadati</taxon>
        <taxon>Pseudomonadota</taxon>
        <taxon>Alphaproteobacteria</taxon>
        <taxon>Hyphomicrobiales</taxon>
        <taxon>Brucellaceae</taxon>
        <taxon>Brucella/Ochrobactrum group</taxon>
        <taxon>Brucella</taxon>
    </lineage>
</organism>
<keyword evidence="2" id="KW-1185">Reference proteome</keyword>
<sequence>MTVEDYFTKSRAGKSPAYFLVEKSISEPIRVAVFYGYENNEKLCNELVELYMERYPLSRYYCALANE</sequence>
<protein>
    <submittedName>
        <fullName evidence="1">Uncharacterized protein</fullName>
    </submittedName>
</protein>
<dbReference type="AlphaFoldDB" id="A0A256FLW9"/>
<dbReference type="Proteomes" id="UP000216345">
    <property type="component" value="Unassembled WGS sequence"/>
</dbReference>
<evidence type="ECO:0000313" key="2">
    <source>
        <dbReference type="Proteomes" id="UP000216345"/>
    </source>
</evidence>
<proteinExistence type="predicted"/>
<dbReference type="EMBL" id="NNRK01000025">
    <property type="protein sequence ID" value="OYR15431.1"/>
    <property type="molecule type" value="Genomic_DNA"/>
</dbReference>
<accession>A0A256FLW9</accession>